<organism evidence="1">
    <name type="scientific">Myoviridae sp. ctbwh6</name>
    <dbReference type="NCBI Taxonomy" id="2827611"/>
    <lineage>
        <taxon>Viruses</taxon>
        <taxon>Duplodnaviria</taxon>
        <taxon>Heunggongvirae</taxon>
        <taxon>Uroviricota</taxon>
        <taxon>Caudoviricetes</taxon>
    </lineage>
</organism>
<proteinExistence type="predicted"/>
<protein>
    <submittedName>
        <fullName evidence="1">Uncharacterized protein</fullName>
    </submittedName>
</protein>
<sequence>MVEMTIKPAVSLNPGDVITLAETEFVVLDIIDGCPFVVALLNQGNSKFGDNNDYSKSFLRNAMNNWLEDFDIDSDLVMEREIDLTTLDGYKGYGKLKVKAAPLTMDEARRYAELIPNPDSWSWLATGWGGTEETGSTHALYVYSNGYWGNYYCSNSYGVRPALMLSSALLTSVEIKTDLTGVSTDELLAELKRRTEE</sequence>
<dbReference type="EMBL" id="BK015852">
    <property type="protein sequence ID" value="DAD69607.1"/>
    <property type="molecule type" value="Genomic_DNA"/>
</dbReference>
<evidence type="ECO:0000313" key="1">
    <source>
        <dbReference type="EMBL" id="DAD69607.1"/>
    </source>
</evidence>
<accession>A0A8S5LI90</accession>
<reference evidence="1" key="1">
    <citation type="journal article" date="2021" name="Proc. Natl. Acad. Sci. U.S.A.">
        <title>A Catalog of Tens of Thousands of Viruses from Human Metagenomes Reveals Hidden Associations with Chronic Diseases.</title>
        <authorList>
            <person name="Tisza M.J."/>
            <person name="Buck C.B."/>
        </authorList>
    </citation>
    <scope>NUCLEOTIDE SEQUENCE</scope>
    <source>
        <strain evidence="1">Ctbwh6</strain>
    </source>
</reference>
<name>A0A8S5LI90_9CAUD</name>